<evidence type="ECO:0000256" key="5">
    <source>
        <dbReference type="ARBA" id="ARBA00022827"/>
    </source>
</evidence>
<feature type="domain" description="Acyl-CoA dehydrogenase/oxidase C-terminal" evidence="8">
    <location>
        <begin position="237"/>
        <end position="388"/>
    </location>
</feature>
<dbReference type="GO" id="GO:0003995">
    <property type="term" value="F:acyl-CoA dehydrogenase activity"/>
    <property type="evidence" value="ECO:0007669"/>
    <property type="project" value="TreeGrafter"/>
</dbReference>
<dbReference type="STRING" id="1121393.SAMN02745216_05167"/>
<feature type="domain" description="Acyl-CoA oxidase/dehydrogenase middle" evidence="9">
    <location>
        <begin position="124"/>
        <end position="219"/>
    </location>
</feature>
<organism evidence="10 11">
    <name type="scientific">Desulfatibacillum alkenivorans DSM 16219</name>
    <dbReference type="NCBI Taxonomy" id="1121393"/>
    <lineage>
        <taxon>Bacteria</taxon>
        <taxon>Pseudomonadati</taxon>
        <taxon>Thermodesulfobacteriota</taxon>
        <taxon>Desulfobacteria</taxon>
        <taxon>Desulfobacterales</taxon>
        <taxon>Desulfatibacillaceae</taxon>
        <taxon>Desulfatibacillum</taxon>
    </lineage>
</organism>
<dbReference type="Proteomes" id="UP000183994">
    <property type="component" value="Unassembled WGS sequence"/>
</dbReference>
<dbReference type="OrthoDB" id="142556at2"/>
<reference evidence="11" key="1">
    <citation type="submission" date="2016-11" db="EMBL/GenBank/DDBJ databases">
        <authorList>
            <person name="Varghese N."/>
            <person name="Submissions S."/>
        </authorList>
    </citation>
    <scope>NUCLEOTIDE SEQUENCE [LARGE SCALE GENOMIC DNA]</scope>
    <source>
        <strain evidence="11">DSM 16219</strain>
    </source>
</reference>
<keyword evidence="4 6" id="KW-0285">Flavoprotein</keyword>
<dbReference type="Pfam" id="PF02770">
    <property type="entry name" value="Acyl-CoA_dh_M"/>
    <property type="match status" value="1"/>
</dbReference>
<dbReference type="PANTHER" id="PTHR43884">
    <property type="entry name" value="ACYL-COA DEHYDROGENASE"/>
    <property type="match status" value="1"/>
</dbReference>
<dbReference type="SUPFAM" id="SSF47203">
    <property type="entry name" value="Acyl-CoA dehydrogenase C-terminal domain-like"/>
    <property type="match status" value="1"/>
</dbReference>
<dbReference type="InterPro" id="IPR036250">
    <property type="entry name" value="AcylCo_DH-like_C"/>
</dbReference>
<sequence>MINLELSENMVKLQQNIKMVAKSMFRPISRKYDEAEHEYPKELDVFRGAPLFSRSKNKKEAPSPASPDKGRSGPALGQILSVEAMCWGDCGLLMSVPNAGVGNAALVAVGTDEQVEKWGGKWIAFANTESGAGSDAGSVQTTADADGGEWVINGEKIFVTCADRCDAVVVWATLDKLLGKAGIKPFLVEKGNPGMKLEHLEKKCGLRASDTGTFVFTDCRIPKENILGDPEIKQTSEGFKGVMKTFDMTRPMVASMANGLASASLDLVKDKMAEKGVEPDYHKTPNQLSAMEKEYLMMEANLEAMRLLTYKAAWMADKDLPNNVEASMAKAKSGRTATLIAQKCCDLLGPLGFTTKELAEKWMRDVKIMDIFEGTGQIQHLIIARHILKLSSKELK</sequence>
<evidence type="ECO:0000259" key="8">
    <source>
        <dbReference type="Pfam" id="PF00441"/>
    </source>
</evidence>
<dbReference type="InterPro" id="IPR009075">
    <property type="entry name" value="AcylCo_DH/oxidase_C"/>
</dbReference>
<evidence type="ECO:0000256" key="7">
    <source>
        <dbReference type="SAM" id="MobiDB-lite"/>
    </source>
</evidence>
<comment type="cofactor">
    <cofactor evidence="1 6">
        <name>FAD</name>
        <dbReference type="ChEBI" id="CHEBI:57692"/>
    </cofactor>
</comment>
<dbReference type="Gene3D" id="1.20.140.10">
    <property type="entry name" value="Butyryl-CoA Dehydrogenase, subunit A, domain 3"/>
    <property type="match status" value="1"/>
</dbReference>
<dbReference type="InterPro" id="IPR046373">
    <property type="entry name" value="Acyl-CoA_Oxase/DH_mid-dom_sf"/>
</dbReference>
<accession>A0A1M7AHY5</accession>
<dbReference type="RefSeq" id="WP_073479127.1">
    <property type="nucleotide sequence ID" value="NZ_FQZU01000069.1"/>
</dbReference>
<gene>
    <name evidence="10" type="ORF">SAMN02745216_05167</name>
</gene>
<dbReference type="InterPro" id="IPR009100">
    <property type="entry name" value="AcylCoA_DH/oxidase_NM_dom_sf"/>
</dbReference>
<dbReference type="EMBL" id="FQZU01000069">
    <property type="protein sequence ID" value="SHL42099.1"/>
    <property type="molecule type" value="Genomic_DNA"/>
</dbReference>
<dbReference type="SUPFAM" id="SSF56645">
    <property type="entry name" value="Acyl-CoA dehydrogenase NM domain-like"/>
    <property type="match status" value="1"/>
</dbReference>
<dbReference type="InterPro" id="IPR037069">
    <property type="entry name" value="AcylCoA_DH/ox_N_sf"/>
</dbReference>
<name>A0A1M7AHY5_9BACT</name>
<keyword evidence="6" id="KW-0560">Oxidoreductase</keyword>
<evidence type="ECO:0000313" key="10">
    <source>
        <dbReference type="EMBL" id="SHL42099.1"/>
    </source>
</evidence>
<keyword evidence="5 6" id="KW-0274">FAD</keyword>
<evidence type="ECO:0000256" key="6">
    <source>
        <dbReference type="RuleBase" id="RU362125"/>
    </source>
</evidence>
<feature type="region of interest" description="Disordered" evidence="7">
    <location>
        <begin position="54"/>
        <end position="73"/>
    </location>
</feature>
<evidence type="ECO:0000256" key="2">
    <source>
        <dbReference type="ARBA" id="ARBA00009347"/>
    </source>
</evidence>
<comment type="subunit">
    <text evidence="3">Homotetramer.</text>
</comment>
<proteinExistence type="inferred from homology"/>
<evidence type="ECO:0000256" key="1">
    <source>
        <dbReference type="ARBA" id="ARBA00001974"/>
    </source>
</evidence>
<evidence type="ECO:0000256" key="3">
    <source>
        <dbReference type="ARBA" id="ARBA00011881"/>
    </source>
</evidence>
<evidence type="ECO:0000256" key="4">
    <source>
        <dbReference type="ARBA" id="ARBA00022630"/>
    </source>
</evidence>
<dbReference type="Gene3D" id="2.40.110.10">
    <property type="entry name" value="Butyryl-CoA Dehydrogenase, subunit A, domain 2"/>
    <property type="match status" value="1"/>
</dbReference>
<dbReference type="InterPro" id="IPR006091">
    <property type="entry name" value="Acyl-CoA_Oxase/DH_mid-dom"/>
</dbReference>
<dbReference type="GO" id="GO:0050660">
    <property type="term" value="F:flavin adenine dinucleotide binding"/>
    <property type="evidence" value="ECO:0007669"/>
    <property type="project" value="InterPro"/>
</dbReference>
<dbReference type="Pfam" id="PF00441">
    <property type="entry name" value="Acyl-CoA_dh_1"/>
    <property type="match status" value="1"/>
</dbReference>
<dbReference type="AlphaFoldDB" id="A0A1M7AHY5"/>
<keyword evidence="11" id="KW-1185">Reference proteome</keyword>
<comment type="similarity">
    <text evidence="2 6">Belongs to the acyl-CoA dehydrogenase family.</text>
</comment>
<protein>
    <submittedName>
        <fullName evidence="10">Acyl-CoA dehydrogenase</fullName>
    </submittedName>
</protein>
<evidence type="ECO:0000313" key="11">
    <source>
        <dbReference type="Proteomes" id="UP000183994"/>
    </source>
</evidence>
<dbReference type="Gene3D" id="1.10.540.10">
    <property type="entry name" value="Acyl-CoA dehydrogenase/oxidase, N-terminal domain"/>
    <property type="match status" value="1"/>
</dbReference>
<evidence type="ECO:0000259" key="9">
    <source>
        <dbReference type="Pfam" id="PF02770"/>
    </source>
</evidence>
<dbReference type="PANTHER" id="PTHR43884:SF12">
    <property type="entry name" value="ISOVALERYL-COA DEHYDROGENASE, MITOCHONDRIAL-RELATED"/>
    <property type="match status" value="1"/>
</dbReference>